<comment type="similarity">
    <text evidence="7">Belongs to the binding-protein-dependent transport system permease family.</text>
</comment>
<keyword evidence="6 7" id="KW-0472">Membrane</keyword>
<sequence length="334" mass="36955">MNSYIVKRLAILIPVLLGMTLIVFSIIHAIPGDPAETILGDKATEQSKQALREQLGLNKPWLQQYGTYLGELAQGDLGDSIRTKQPIAREMVPYLAATLELTVASMFFAVVVGMNAGIVSAWKRNSWFDYVSMVIALVGVSMPIFWLGLMEQWIFANKLHWLPSIGRMNSRDPVEAVTHLAVIDAFIGGRMDQVWTVIKHLILPSIALGTIPMAVIARITRSSMLEVMDADYIRTARAKGLASFQVVYKHALKNAAIPVLTVIGLQTGSLLGGAVLTETIFAWPGIGRYIFEAISSRDYPVIQSGILIIAFLFVIINLIVDLLYAVLDRRIRYQ</sequence>
<feature type="transmembrane region" description="Helical" evidence="7">
    <location>
        <begin position="94"/>
        <end position="118"/>
    </location>
</feature>
<proteinExistence type="inferred from homology"/>
<reference evidence="9 10" key="1">
    <citation type="submission" date="2020-09" db="EMBL/GenBank/DDBJ databases">
        <title>Characterization of Paenibacillus peoriae strain ZF390 with broad-spectrum antimicrobial activity as a potential biocontrol agent.</title>
        <authorList>
            <person name="Li L."/>
            <person name="Zhao Y."/>
            <person name="Li B."/>
            <person name="Xie X."/>
        </authorList>
    </citation>
    <scope>NUCLEOTIDE SEQUENCE [LARGE SCALE GENOMIC DNA]</scope>
    <source>
        <strain evidence="9 10">ZF390</strain>
    </source>
</reference>
<dbReference type="PANTHER" id="PTHR43163:SF6">
    <property type="entry name" value="DIPEPTIDE TRANSPORT SYSTEM PERMEASE PROTEIN DPPB-RELATED"/>
    <property type="match status" value="1"/>
</dbReference>
<keyword evidence="5 7" id="KW-1133">Transmembrane helix</keyword>
<evidence type="ECO:0000256" key="6">
    <source>
        <dbReference type="ARBA" id="ARBA00023136"/>
    </source>
</evidence>
<feature type="transmembrane region" description="Helical" evidence="7">
    <location>
        <begin position="259"/>
        <end position="286"/>
    </location>
</feature>
<dbReference type="Gene3D" id="1.10.3720.10">
    <property type="entry name" value="MetI-like"/>
    <property type="match status" value="1"/>
</dbReference>
<dbReference type="PROSITE" id="PS50928">
    <property type="entry name" value="ABC_TM1"/>
    <property type="match status" value="1"/>
</dbReference>
<evidence type="ECO:0000256" key="5">
    <source>
        <dbReference type="ARBA" id="ARBA00022989"/>
    </source>
</evidence>
<dbReference type="AlphaFoldDB" id="A0A7H0YBT1"/>
<dbReference type="CDD" id="cd06261">
    <property type="entry name" value="TM_PBP2"/>
    <property type="match status" value="1"/>
</dbReference>
<dbReference type="Pfam" id="PF00528">
    <property type="entry name" value="BPD_transp_1"/>
    <property type="match status" value="1"/>
</dbReference>
<comment type="subcellular location">
    <subcellularLocation>
        <location evidence="1 7">Cell membrane</location>
        <topology evidence="1 7">Multi-pass membrane protein</topology>
    </subcellularLocation>
</comment>
<keyword evidence="2 7" id="KW-0813">Transport</keyword>
<dbReference type="EMBL" id="CP061172">
    <property type="protein sequence ID" value="QNR68539.1"/>
    <property type="molecule type" value="Genomic_DNA"/>
</dbReference>
<dbReference type="InterPro" id="IPR035906">
    <property type="entry name" value="MetI-like_sf"/>
</dbReference>
<feature type="transmembrane region" description="Helical" evidence="7">
    <location>
        <begin position="201"/>
        <end position="219"/>
    </location>
</feature>
<feature type="domain" description="ABC transmembrane type-1" evidence="8">
    <location>
        <begin position="95"/>
        <end position="324"/>
    </location>
</feature>
<dbReference type="InterPro" id="IPR000515">
    <property type="entry name" value="MetI-like"/>
</dbReference>
<feature type="transmembrane region" description="Helical" evidence="7">
    <location>
        <begin position="9"/>
        <end position="30"/>
    </location>
</feature>
<name>A0A7H0YBT1_9BACL</name>
<keyword evidence="4 7" id="KW-0812">Transmembrane</keyword>
<evidence type="ECO:0000256" key="7">
    <source>
        <dbReference type="RuleBase" id="RU363032"/>
    </source>
</evidence>
<dbReference type="Proteomes" id="UP000516384">
    <property type="component" value="Chromosome"/>
</dbReference>
<dbReference type="RefSeq" id="WP_069291317.1">
    <property type="nucleotide sequence ID" value="NZ_CP061172.1"/>
</dbReference>
<dbReference type="Pfam" id="PF19300">
    <property type="entry name" value="BPD_transp_1_N"/>
    <property type="match status" value="1"/>
</dbReference>
<dbReference type="GO" id="GO:0055085">
    <property type="term" value="P:transmembrane transport"/>
    <property type="evidence" value="ECO:0007669"/>
    <property type="project" value="InterPro"/>
</dbReference>
<evidence type="ECO:0000313" key="9">
    <source>
        <dbReference type="EMBL" id="QNR68539.1"/>
    </source>
</evidence>
<protein>
    <submittedName>
        <fullName evidence="9">ABC transporter permease</fullName>
    </submittedName>
</protein>
<dbReference type="SUPFAM" id="SSF161098">
    <property type="entry name" value="MetI-like"/>
    <property type="match status" value="1"/>
</dbReference>
<gene>
    <name evidence="9" type="ORF">IAQ67_05640</name>
</gene>
<feature type="transmembrane region" description="Helical" evidence="7">
    <location>
        <begin position="130"/>
        <end position="149"/>
    </location>
</feature>
<organism evidence="9 10">
    <name type="scientific">Paenibacillus peoriae</name>
    <dbReference type="NCBI Taxonomy" id="59893"/>
    <lineage>
        <taxon>Bacteria</taxon>
        <taxon>Bacillati</taxon>
        <taxon>Bacillota</taxon>
        <taxon>Bacilli</taxon>
        <taxon>Bacillales</taxon>
        <taxon>Paenibacillaceae</taxon>
        <taxon>Paenibacillus</taxon>
    </lineage>
</organism>
<dbReference type="InterPro" id="IPR045621">
    <property type="entry name" value="BPD_transp_1_N"/>
</dbReference>
<dbReference type="PANTHER" id="PTHR43163">
    <property type="entry name" value="DIPEPTIDE TRANSPORT SYSTEM PERMEASE PROTEIN DPPB-RELATED"/>
    <property type="match status" value="1"/>
</dbReference>
<evidence type="ECO:0000256" key="4">
    <source>
        <dbReference type="ARBA" id="ARBA00022692"/>
    </source>
</evidence>
<accession>A0A7H0YBT1</accession>
<feature type="transmembrane region" description="Helical" evidence="7">
    <location>
        <begin position="306"/>
        <end position="327"/>
    </location>
</feature>
<evidence type="ECO:0000256" key="3">
    <source>
        <dbReference type="ARBA" id="ARBA00022475"/>
    </source>
</evidence>
<keyword evidence="3" id="KW-1003">Cell membrane</keyword>
<dbReference type="GO" id="GO:0005886">
    <property type="term" value="C:plasma membrane"/>
    <property type="evidence" value="ECO:0007669"/>
    <property type="project" value="UniProtKB-SubCell"/>
</dbReference>
<evidence type="ECO:0000259" key="8">
    <source>
        <dbReference type="PROSITE" id="PS50928"/>
    </source>
</evidence>
<evidence type="ECO:0000256" key="2">
    <source>
        <dbReference type="ARBA" id="ARBA00022448"/>
    </source>
</evidence>
<evidence type="ECO:0000313" key="10">
    <source>
        <dbReference type="Proteomes" id="UP000516384"/>
    </source>
</evidence>
<evidence type="ECO:0000256" key="1">
    <source>
        <dbReference type="ARBA" id="ARBA00004651"/>
    </source>
</evidence>